<feature type="domain" description="Piwi" evidence="4">
    <location>
        <begin position="660"/>
        <end position="969"/>
    </location>
</feature>
<organism evidence="5 6">
    <name type="scientific">Amanita muscaria (strain Koide BX008)</name>
    <dbReference type="NCBI Taxonomy" id="946122"/>
    <lineage>
        <taxon>Eukaryota</taxon>
        <taxon>Fungi</taxon>
        <taxon>Dikarya</taxon>
        <taxon>Basidiomycota</taxon>
        <taxon>Agaricomycotina</taxon>
        <taxon>Agaricomycetes</taxon>
        <taxon>Agaricomycetidae</taxon>
        <taxon>Agaricales</taxon>
        <taxon>Pluteineae</taxon>
        <taxon>Amanitaceae</taxon>
        <taxon>Amanita</taxon>
    </lineage>
</organism>
<dbReference type="STRING" id="946122.A0A0C2X9P5"/>
<feature type="compositionally biased region" description="Low complexity" evidence="2">
    <location>
        <begin position="18"/>
        <end position="37"/>
    </location>
</feature>
<dbReference type="SMART" id="SM00949">
    <property type="entry name" value="PAZ"/>
    <property type="match status" value="1"/>
</dbReference>
<evidence type="ECO:0000256" key="1">
    <source>
        <dbReference type="RuleBase" id="RU361178"/>
    </source>
</evidence>
<dbReference type="SUPFAM" id="SSF53098">
    <property type="entry name" value="Ribonuclease H-like"/>
    <property type="match status" value="1"/>
</dbReference>
<dbReference type="Gene3D" id="2.170.260.10">
    <property type="entry name" value="paz domain"/>
    <property type="match status" value="1"/>
</dbReference>
<dbReference type="PANTHER" id="PTHR22891">
    <property type="entry name" value="EUKARYOTIC TRANSLATION INITIATION FACTOR 2C"/>
    <property type="match status" value="1"/>
</dbReference>
<dbReference type="HOGENOM" id="CLU_004544_4_1_1"/>
<dbReference type="EMBL" id="KN818238">
    <property type="protein sequence ID" value="KIL66021.1"/>
    <property type="molecule type" value="Genomic_DNA"/>
</dbReference>
<feature type="compositionally biased region" description="Gly residues" evidence="2">
    <location>
        <begin position="1"/>
        <end position="17"/>
    </location>
</feature>
<dbReference type="SUPFAM" id="SSF101690">
    <property type="entry name" value="PAZ domain"/>
    <property type="match status" value="1"/>
</dbReference>
<dbReference type="SMART" id="SM01163">
    <property type="entry name" value="DUF1785"/>
    <property type="match status" value="1"/>
</dbReference>
<feature type="compositionally biased region" description="Gly residues" evidence="2">
    <location>
        <begin position="86"/>
        <end position="97"/>
    </location>
</feature>
<evidence type="ECO:0000259" key="4">
    <source>
        <dbReference type="PROSITE" id="PS50822"/>
    </source>
</evidence>
<dbReference type="Proteomes" id="UP000054549">
    <property type="component" value="Unassembled WGS sequence"/>
</dbReference>
<accession>A0A0C2X9P5</accession>
<dbReference type="Pfam" id="PF02170">
    <property type="entry name" value="PAZ"/>
    <property type="match status" value="1"/>
</dbReference>
<dbReference type="InterPro" id="IPR012337">
    <property type="entry name" value="RNaseH-like_sf"/>
</dbReference>
<protein>
    <recommendedName>
        <fullName evidence="7">Argonaute-like protein</fullName>
    </recommendedName>
</protein>
<dbReference type="Pfam" id="PF16488">
    <property type="entry name" value="ArgoL2"/>
    <property type="match status" value="1"/>
</dbReference>
<dbReference type="GO" id="GO:0003723">
    <property type="term" value="F:RNA binding"/>
    <property type="evidence" value="ECO:0007669"/>
    <property type="project" value="InterPro"/>
</dbReference>
<dbReference type="AlphaFoldDB" id="A0A0C2X9P5"/>
<dbReference type="InterPro" id="IPR032472">
    <property type="entry name" value="ArgoL2"/>
</dbReference>
<dbReference type="PROSITE" id="PS50821">
    <property type="entry name" value="PAZ"/>
    <property type="match status" value="1"/>
</dbReference>
<dbReference type="InterPro" id="IPR014811">
    <property type="entry name" value="ArgoL1"/>
</dbReference>
<evidence type="ECO:0000313" key="5">
    <source>
        <dbReference type="EMBL" id="KIL66021.1"/>
    </source>
</evidence>
<dbReference type="Pfam" id="PF08699">
    <property type="entry name" value="ArgoL1"/>
    <property type="match status" value="1"/>
</dbReference>
<evidence type="ECO:0000313" key="6">
    <source>
        <dbReference type="Proteomes" id="UP000054549"/>
    </source>
</evidence>
<evidence type="ECO:0000256" key="2">
    <source>
        <dbReference type="SAM" id="MobiDB-lite"/>
    </source>
</evidence>
<dbReference type="Pfam" id="PF16486">
    <property type="entry name" value="ArgoN"/>
    <property type="match status" value="1"/>
</dbReference>
<keyword evidence="6" id="KW-1185">Reference proteome</keyword>
<dbReference type="CDD" id="cd02846">
    <property type="entry name" value="PAZ_argonaute_like"/>
    <property type="match status" value="1"/>
</dbReference>
<dbReference type="InterPro" id="IPR045246">
    <property type="entry name" value="Piwi_ago-like"/>
</dbReference>
<evidence type="ECO:0008006" key="7">
    <source>
        <dbReference type="Google" id="ProtNLM"/>
    </source>
</evidence>
<sequence length="1014" mass="111832">MSSGNRGQGRGGSGSGRGAWSSGPPRGRGSNSDSRGNNRGGYIGRGGTTPERGTTASPPFRGSDRGRGGGGFRGESGAFRGERGQGRGFTRGTGGPAHGRPRAQPPGLYAAESPASIDTRLQNDTQNQVLATLKSLSLAEKERQLAGEVLPVRPDYGTEKLKDIKLRTNYFPVIVPEVPIFEYGVAITPIAHQKTIGAGKKRRIFQLAEQTKKWNECGLKDVAHDHIAKILSAKELPDPITIEVDYYGEDEERPPPNPEKFAVVITKLRELALQDLVSHTAGERQYKDFDIAPLLAALNIILASHATSPEGKGVMVGRNKFFFPTPSMVWELGGGLQAFRGFYSSVRPTHYQLMVNVNVCTTAFYKPGNLAKAILEFMNGSFGANPNAFIKPNLKIVVTHFQPPRHKTVKALFNKTASQYKFPCSEFNNESISVAEYFKKRKTLQYPDLPLVDITPGKEKGKTLVPPEVCEILPNQAFLGKLSEQHTASMIEIAAQPPNVNATAIVDQGLKLLGYAGPSSTRDKFGVGIRPEMAVVPGRILKSPKIEYGRGSKGTPKPDEKASWNLRDVKFAIGGKLENWLVLLVHDGNGQDEFQLQDAKLKETIKGFKGMCQKSGIQVVGEPRYTEVFLPAKDRSDPLREKAMDNVRAVMLRQMPSLKLALVLLSDGDKHIYSGIKRLFDTELDIATVCAHSKKIRNEKGQPQYFANVALKVNMKLGGVNHSLDTASMAWLKKETSMLVGIDVTHPGKGTIRGTPSVAAVVASCDLTYAQYPASMKLQESKVEMVQALDEMMKERLDLFKHKNKNTLPQRIIIYRDGVSEGQYHLVLEKELPKIKEAFQKYNTPSKRYEPKLTIVICAKRHHTRFYPTAQPDADSKKYNPLPGTVVDRGVTSIYHFDFFLQAHGGLQGSTKPTHYFVVHDSIGFTADQLQGLTNSVSYMFARATKAVSLVSPAYYADLACERGRCYIHRLLHGYSDSGASTASSDEEEVMKEARKLWNEGVNGKRLKDTMYYL</sequence>
<feature type="domain" description="PAZ" evidence="3">
    <location>
        <begin position="373"/>
        <end position="474"/>
    </location>
</feature>
<proteinExistence type="inferred from homology"/>
<name>A0A0C2X9P5_AMAMK</name>
<gene>
    <name evidence="5" type="ORF">M378DRAFT_1031939</name>
</gene>
<dbReference type="Pfam" id="PF02171">
    <property type="entry name" value="Piwi"/>
    <property type="match status" value="1"/>
</dbReference>
<dbReference type="InterPro" id="IPR036085">
    <property type="entry name" value="PAZ_dom_sf"/>
</dbReference>
<dbReference type="PROSITE" id="PS50822">
    <property type="entry name" value="PIWI"/>
    <property type="match status" value="1"/>
</dbReference>
<dbReference type="InterPro" id="IPR003100">
    <property type="entry name" value="PAZ_dom"/>
</dbReference>
<evidence type="ECO:0000259" key="3">
    <source>
        <dbReference type="PROSITE" id="PS50821"/>
    </source>
</evidence>
<dbReference type="Gene3D" id="3.30.420.10">
    <property type="entry name" value="Ribonuclease H-like superfamily/Ribonuclease H"/>
    <property type="match status" value="1"/>
</dbReference>
<feature type="region of interest" description="Disordered" evidence="2">
    <location>
        <begin position="1"/>
        <end position="110"/>
    </location>
</feature>
<dbReference type="Gene3D" id="3.40.50.2300">
    <property type="match status" value="1"/>
</dbReference>
<dbReference type="InterPro" id="IPR003165">
    <property type="entry name" value="Piwi"/>
</dbReference>
<dbReference type="InterPro" id="IPR032474">
    <property type="entry name" value="Argonaute_N"/>
</dbReference>
<feature type="compositionally biased region" description="Gly residues" evidence="2">
    <location>
        <begin position="38"/>
        <end position="47"/>
    </location>
</feature>
<dbReference type="OrthoDB" id="10252740at2759"/>
<dbReference type="InParanoid" id="A0A0C2X9P5"/>
<reference evidence="5 6" key="1">
    <citation type="submission" date="2014-04" db="EMBL/GenBank/DDBJ databases">
        <title>Evolutionary Origins and Diversification of the Mycorrhizal Mutualists.</title>
        <authorList>
            <consortium name="DOE Joint Genome Institute"/>
            <consortium name="Mycorrhizal Genomics Consortium"/>
            <person name="Kohler A."/>
            <person name="Kuo A."/>
            <person name="Nagy L.G."/>
            <person name="Floudas D."/>
            <person name="Copeland A."/>
            <person name="Barry K.W."/>
            <person name="Cichocki N."/>
            <person name="Veneault-Fourrey C."/>
            <person name="LaButti K."/>
            <person name="Lindquist E.A."/>
            <person name="Lipzen A."/>
            <person name="Lundell T."/>
            <person name="Morin E."/>
            <person name="Murat C."/>
            <person name="Riley R."/>
            <person name="Ohm R."/>
            <person name="Sun H."/>
            <person name="Tunlid A."/>
            <person name="Henrissat B."/>
            <person name="Grigoriev I.V."/>
            <person name="Hibbett D.S."/>
            <person name="Martin F."/>
        </authorList>
    </citation>
    <scope>NUCLEOTIDE SEQUENCE [LARGE SCALE GENOMIC DNA]</scope>
    <source>
        <strain evidence="5 6">Koide BX008</strain>
    </source>
</reference>
<dbReference type="SMART" id="SM00950">
    <property type="entry name" value="Piwi"/>
    <property type="match status" value="1"/>
</dbReference>
<dbReference type="CDD" id="cd04657">
    <property type="entry name" value="Piwi_ago-like"/>
    <property type="match status" value="1"/>
</dbReference>
<dbReference type="InterPro" id="IPR036397">
    <property type="entry name" value="RNaseH_sf"/>
</dbReference>
<comment type="similarity">
    <text evidence="1">Belongs to the argonaute family.</text>
</comment>